<evidence type="ECO:0008006" key="3">
    <source>
        <dbReference type="Google" id="ProtNLM"/>
    </source>
</evidence>
<keyword evidence="2" id="KW-1185">Reference proteome</keyword>
<reference evidence="1" key="1">
    <citation type="journal article" date="2019" name="Environ. Microbiol.">
        <title>Fungal ecological strategies reflected in gene transcription - a case study of two litter decomposers.</title>
        <authorList>
            <person name="Barbi F."/>
            <person name="Kohler A."/>
            <person name="Barry K."/>
            <person name="Baskaran P."/>
            <person name="Daum C."/>
            <person name="Fauchery L."/>
            <person name="Ihrmark K."/>
            <person name="Kuo A."/>
            <person name="LaButti K."/>
            <person name="Lipzen A."/>
            <person name="Morin E."/>
            <person name="Grigoriev I.V."/>
            <person name="Henrissat B."/>
            <person name="Lindahl B."/>
            <person name="Martin F."/>
        </authorList>
    </citation>
    <scope>NUCLEOTIDE SEQUENCE</scope>
    <source>
        <strain evidence="1">JB14</strain>
    </source>
</reference>
<evidence type="ECO:0000313" key="2">
    <source>
        <dbReference type="Proteomes" id="UP000799118"/>
    </source>
</evidence>
<proteinExistence type="predicted"/>
<sequence length="137" mass="16085">MANPYDQVAIYQFPHEIFHSIFGFAVSEDYHELDRSRIKRPIASFTLSQVSQRFRDIALDLPIIWTNIRIFHFRDSQRDMVQQLIHSRTKGFPLSITLEYDQSLVAAQRSNYWEIILAIKSYMRKLWMSGGTAIATT</sequence>
<protein>
    <recommendedName>
        <fullName evidence="3">F-box domain-containing protein</fullName>
    </recommendedName>
</protein>
<dbReference type="EMBL" id="ML769429">
    <property type="protein sequence ID" value="KAE9402999.1"/>
    <property type="molecule type" value="Genomic_DNA"/>
</dbReference>
<dbReference type="Proteomes" id="UP000799118">
    <property type="component" value="Unassembled WGS sequence"/>
</dbReference>
<evidence type="ECO:0000313" key="1">
    <source>
        <dbReference type="EMBL" id="KAE9402999.1"/>
    </source>
</evidence>
<dbReference type="AlphaFoldDB" id="A0A6A4HWW4"/>
<organism evidence="1 2">
    <name type="scientific">Gymnopus androsaceus JB14</name>
    <dbReference type="NCBI Taxonomy" id="1447944"/>
    <lineage>
        <taxon>Eukaryota</taxon>
        <taxon>Fungi</taxon>
        <taxon>Dikarya</taxon>
        <taxon>Basidiomycota</taxon>
        <taxon>Agaricomycotina</taxon>
        <taxon>Agaricomycetes</taxon>
        <taxon>Agaricomycetidae</taxon>
        <taxon>Agaricales</taxon>
        <taxon>Marasmiineae</taxon>
        <taxon>Omphalotaceae</taxon>
        <taxon>Gymnopus</taxon>
    </lineage>
</organism>
<accession>A0A6A4HWW4</accession>
<name>A0A6A4HWW4_9AGAR</name>
<dbReference type="OrthoDB" id="3023018at2759"/>
<gene>
    <name evidence="1" type="ORF">BT96DRAFT_917797</name>
</gene>